<dbReference type="EMBL" id="BSNE01000019">
    <property type="protein sequence ID" value="GLQ03928.1"/>
    <property type="molecule type" value="Genomic_DNA"/>
</dbReference>
<comment type="caution">
    <text evidence="2">The sequence shown here is derived from an EMBL/GenBank/DDBJ whole genome shotgun (WGS) entry which is preliminary data.</text>
</comment>
<dbReference type="AlphaFoldDB" id="A0AA37S463"/>
<evidence type="ECO:0000313" key="2">
    <source>
        <dbReference type="EMBL" id="GLQ03928.1"/>
    </source>
</evidence>
<accession>A0AA37S463</accession>
<sequence length="228" mass="26439">MHHNNQRSKQNKNLKLTTKNTFRGMPILTSHGALCIPYLDKIYNTIEIALDNHPRLMAIRVDLRFPKLKAHQEWGNVIQLFIRSLQSQIDCTTRRKQRLGEMVHPCKVRYVWVKERSTSVADHYHLLLLLNKDRFNWVGTTKNKKNNLGSLIVEAWARVVGIDYNEAIGLVFFSKDKKTKSVVIHRLDSDSNSFDGDFAELFKHVSYLAKEKTKHYGEGSRCFGASIR</sequence>
<dbReference type="Proteomes" id="UP001161408">
    <property type="component" value="Unassembled WGS sequence"/>
</dbReference>
<name>A0AA37S463_9GAMM</name>
<dbReference type="RefSeq" id="WP_096038214.1">
    <property type="nucleotide sequence ID" value="NZ_BJXY01000057.1"/>
</dbReference>
<reference evidence="2" key="2">
    <citation type="submission" date="2023-01" db="EMBL/GenBank/DDBJ databases">
        <title>Draft genome sequence of Pseudoalteromonas tetraodonis strain NBRC 103034.</title>
        <authorList>
            <person name="Sun Q."/>
            <person name="Mori K."/>
        </authorList>
    </citation>
    <scope>NUCLEOTIDE SEQUENCE</scope>
    <source>
        <strain evidence="2">NBRC 103034</strain>
    </source>
</reference>
<dbReference type="Pfam" id="PF11726">
    <property type="entry name" value="YagK_YfjJ_C"/>
    <property type="match status" value="1"/>
</dbReference>
<organism evidence="2 3">
    <name type="scientific">Pseudoalteromonas tetraodonis GFC</name>
    <dbReference type="NCBI Taxonomy" id="1315271"/>
    <lineage>
        <taxon>Bacteria</taxon>
        <taxon>Pseudomonadati</taxon>
        <taxon>Pseudomonadota</taxon>
        <taxon>Gammaproteobacteria</taxon>
        <taxon>Alteromonadales</taxon>
        <taxon>Pseudoalteromonadaceae</taxon>
        <taxon>Pseudoalteromonas</taxon>
    </lineage>
</organism>
<protein>
    <recommendedName>
        <fullName evidence="1">YagK/YfjJ C-terminal domain-containing protein</fullName>
    </recommendedName>
</protein>
<keyword evidence="3" id="KW-1185">Reference proteome</keyword>
<dbReference type="InterPro" id="IPR057271">
    <property type="entry name" value="YagK_YfjJ_C"/>
</dbReference>
<evidence type="ECO:0000259" key="1">
    <source>
        <dbReference type="Pfam" id="PF11726"/>
    </source>
</evidence>
<reference evidence="2" key="1">
    <citation type="journal article" date="2014" name="Int. J. Syst. Evol. Microbiol.">
        <title>Complete genome sequence of Corynebacterium casei LMG S-19264T (=DSM 44701T), isolated from a smear-ripened cheese.</title>
        <authorList>
            <consortium name="US DOE Joint Genome Institute (JGI-PGF)"/>
            <person name="Walter F."/>
            <person name="Albersmeier A."/>
            <person name="Kalinowski J."/>
            <person name="Ruckert C."/>
        </authorList>
    </citation>
    <scope>NUCLEOTIDE SEQUENCE</scope>
    <source>
        <strain evidence="2">NBRC 103034</strain>
    </source>
</reference>
<evidence type="ECO:0000313" key="3">
    <source>
        <dbReference type="Proteomes" id="UP001161408"/>
    </source>
</evidence>
<gene>
    <name evidence="2" type="primary">yagK_2</name>
    <name evidence="2" type="ORF">GCM10007914_28090</name>
</gene>
<proteinExistence type="predicted"/>
<feature type="domain" description="YagK/YfjJ C-terminal" evidence="1">
    <location>
        <begin position="50"/>
        <end position="226"/>
    </location>
</feature>